<keyword evidence="6" id="KW-0547">Nucleotide-binding</keyword>
<keyword evidence="8" id="KW-0067">ATP-binding</keyword>
<dbReference type="GO" id="GO:0004829">
    <property type="term" value="F:threonine-tRNA ligase activity"/>
    <property type="evidence" value="ECO:0007669"/>
    <property type="project" value="UniProtKB-EC"/>
</dbReference>
<dbReference type="InterPro" id="IPR015011">
    <property type="entry name" value="Threonyl-tRNA_syn_edit_dom_arc"/>
</dbReference>
<accession>A0A8J7YS44</accession>
<dbReference type="GO" id="GO:0008270">
    <property type="term" value="F:zinc ion binding"/>
    <property type="evidence" value="ECO:0007669"/>
    <property type="project" value="InterPro"/>
</dbReference>
<dbReference type="PANTHER" id="PTHR11451:SF44">
    <property type="entry name" value="THREONINE--TRNA LIGASE, CHLOROPLASTIC_MITOCHONDRIAL 2"/>
    <property type="match status" value="1"/>
</dbReference>
<evidence type="ECO:0000256" key="8">
    <source>
        <dbReference type="ARBA" id="ARBA00022840"/>
    </source>
</evidence>
<keyword evidence="5 16" id="KW-0436">Ligase</keyword>
<comment type="catalytic activity">
    <reaction evidence="12">
        <text>tRNA(Thr) + L-threonine + ATP = L-threonyl-tRNA(Thr) + AMP + diphosphate + H(+)</text>
        <dbReference type="Rhea" id="RHEA:24624"/>
        <dbReference type="Rhea" id="RHEA-COMP:9670"/>
        <dbReference type="Rhea" id="RHEA-COMP:9704"/>
        <dbReference type="ChEBI" id="CHEBI:15378"/>
        <dbReference type="ChEBI" id="CHEBI:30616"/>
        <dbReference type="ChEBI" id="CHEBI:33019"/>
        <dbReference type="ChEBI" id="CHEBI:57926"/>
        <dbReference type="ChEBI" id="CHEBI:78442"/>
        <dbReference type="ChEBI" id="CHEBI:78534"/>
        <dbReference type="ChEBI" id="CHEBI:456215"/>
        <dbReference type="EC" id="6.1.1.3"/>
    </reaction>
</comment>
<evidence type="ECO:0000256" key="2">
    <source>
        <dbReference type="ARBA" id="ARBA00013163"/>
    </source>
</evidence>
<dbReference type="FunFam" id="3.40.50.800:FF:000001">
    <property type="entry name" value="Threonine--tRNA ligase"/>
    <property type="match status" value="1"/>
</dbReference>
<dbReference type="GO" id="GO:0002161">
    <property type="term" value="F:aminoacyl-tRNA deacylase activity"/>
    <property type="evidence" value="ECO:0007669"/>
    <property type="project" value="UniProtKB-ARBA"/>
</dbReference>
<dbReference type="EC" id="6.1.1.3" evidence="2"/>
<dbReference type="NCBIfam" id="NF003068">
    <property type="entry name" value="PRK03991.1"/>
    <property type="match status" value="1"/>
</dbReference>
<gene>
    <name evidence="17" type="ORF">GW779_03005</name>
    <name evidence="16" type="ORF">GW910_03340</name>
</gene>
<dbReference type="Pfam" id="PF03129">
    <property type="entry name" value="HGTP_anticodon"/>
    <property type="match status" value="1"/>
</dbReference>
<dbReference type="FunFam" id="3.50.80.10:FF:000004">
    <property type="entry name" value="Threonine--tRNA ligase"/>
    <property type="match status" value="1"/>
</dbReference>
<evidence type="ECO:0000256" key="5">
    <source>
        <dbReference type="ARBA" id="ARBA00022598"/>
    </source>
</evidence>
<dbReference type="Proteomes" id="UP000768163">
    <property type="component" value="Unassembled WGS sequence"/>
</dbReference>
<feature type="domain" description="Aminoacyl-transfer RNA synthetases class-II family profile" evidence="15">
    <location>
        <begin position="286"/>
        <end position="534"/>
    </location>
</feature>
<dbReference type="InterPro" id="IPR036621">
    <property type="entry name" value="Anticodon-bd_dom_sf"/>
</dbReference>
<keyword evidence="10" id="KW-0648">Protein biosynthesis</keyword>
<dbReference type="GO" id="GO:0006435">
    <property type="term" value="P:threonyl-tRNA aminoacylation"/>
    <property type="evidence" value="ECO:0007669"/>
    <property type="project" value="InterPro"/>
</dbReference>
<keyword evidence="4" id="KW-0820">tRNA-binding</keyword>
<evidence type="ECO:0000256" key="9">
    <source>
        <dbReference type="ARBA" id="ARBA00022884"/>
    </source>
</evidence>
<dbReference type="InterPro" id="IPR004154">
    <property type="entry name" value="Anticodon-bd"/>
</dbReference>
<dbReference type="PRINTS" id="PR01047">
    <property type="entry name" value="TRNASYNTHTHR"/>
</dbReference>
<dbReference type="Gene3D" id="3.30.930.10">
    <property type="entry name" value="Bira Bifunctional Protein, Domain 2"/>
    <property type="match status" value="1"/>
</dbReference>
<keyword evidence="11" id="KW-0030">Aminoacyl-tRNA synthetase</keyword>
<evidence type="ECO:0000256" key="6">
    <source>
        <dbReference type="ARBA" id="ARBA00022741"/>
    </source>
</evidence>
<comment type="subcellular location">
    <subcellularLocation>
        <location evidence="1">Cytoplasm</location>
    </subcellularLocation>
</comment>
<dbReference type="Gene3D" id="3.40.50.800">
    <property type="entry name" value="Anticodon-binding domain"/>
    <property type="match status" value="1"/>
</dbReference>
<organism evidence="16 18">
    <name type="scientific">Candidatus Altarchaeum hamiconexum</name>
    <dbReference type="NCBI Taxonomy" id="1803513"/>
    <lineage>
        <taxon>Archaea</taxon>
        <taxon>Candidatus Altarchaeota</taxon>
        <taxon>Candidatus Altiarchaeia</taxon>
        <taxon>Candidatus Altarchaeales</taxon>
        <taxon>Candidatus Altarchaeaceae</taxon>
        <taxon>Candidatus Altarchaeum</taxon>
    </lineage>
</organism>
<dbReference type="Pfam" id="PF08915">
    <property type="entry name" value="tRNA-Thr_ED"/>
    <property type="match status" value="1"/>
</dbReference>
<evidence type="ECO:0000313" key="16">
    <source>
        <dbReference type="EMBL" id="NCN65094.1"/>
    </source>
</evidence>
<evidence type="ECO:0000256" key="4">
    <source>
        <dbReference type="ARBA" id="ARBA00022555"/>
    </source>
</evidence>
<keyword evidence="9" id="KW-0694">RNA-binding</keyword>
<keyword evidence="3" id="KW-0963">Cytoplasm</keyword>
<dbReference type="PANTHER" id="PTHR11451">
    <property type="entry name" value="THREONINE-TRNA LIGASE"/>
    <property type="match status" value="1"/>
</dbReference>
<keyword evidence="7" id="KW-0862">Zinc</keyword>
<dbReference type="AlphaFoldDB" id="A0A8J7YS44"/>
<dbReference type="GO" id="GO:0005524">
    <property type="term" value="F:ATP binding"/>
    <property type="evidence" value="ECO:0007669"/>
    <property type="project" value="UniProtKB-KW"/>
</dbReference>
<proteinExistence type="inferred from homology"/>
<dbReference type="Proteomes" id="UP000738826">
    <property type="component" value="Unassembled WGS sequence"/>
</dbReference>
<protein>
    <recommendedName>
        <fullName evidence="14">Threonine--tRNA ligase editing subunit</fullName>
        <ecNumber evidence="2">6.1.1.3</ecNumber>
    </recommendedName>
</protein>
<dbReference type="InterPro" id="IPR006195">
    <property type="entry name" value="aa-tRNA-synth_II"/>
</dbReference>
<dbReference type="InterPro" id="IPR047246">
    <property type="entry name" value="ThrRS_anticodon"/>
</dbReference>
<dbReference type="CDD" id="cd00860">
    <property type="entry name" value="ThrRS_anticodon"/>
    <property type="match status" value="1"/>
</dbReference>
<dbReference type="SUPFAM" id="SSF55681">
    <property type="entry name" value="Class II aaRS and biotin synthetases"/>
    <property type="match status" value="1"/>
</dbReference>
<dbReference type="Gene3D" id="3.50.80.10">
    <property type="entry name" value="D-tyrosyl-tRNA(Tyr) deacylase"/>
    <property type="match status" value="1"/>
</dbReference>
<dbReference type="Pfam" id="PF00587">
    <property type="entry name" value="tRNA-synt_2b"/>
    <property type="match status" value="1"/>
</dbReference>
<dbReference type="GO" id="GO:0000049">
    <property type="term" value="F:tRNA binding"/>
    <property type="evidence" value="ECO:0007669"/>
    <property type="project" value="UniProtKB-KW"/>
</dbReference>
<dbReference type="EMBL" id="JAACVF010000084">
    <property type="protein sequence ID" value="NCN65094.1"/>
    <property type="molecule type" value="Genomic_DNA"/>
</dbReference>
<name>A0A8J7YS44_9ARCH</name>
<dbReference type="InterPro" id="IPR002320">
    <property type="entry name" value="Thr-tRNA-ligase_IIa"/>
</dbReference>
<evidence type="ECO:0000313" key="18">
    <source>
        <dbReference type="Proteomes" id="UP000768163"/>
    </source>
</evidence>
<comment type="similarity">
    <text evidence="13">Belongs to the class-II aminoacyl-tRNA synthetase family. Archaea-specific ThrRS editing domain subfamily.</text>
</comment>
<reference evidence="16" key="1">
    <citation type="submission" date="2019-11" db="EMBL/GenBank/DDBJ databases">
        <title>Lipid analysis of CO2-rich subsurface aquifers suggests an autotrophy-based deep biosphere with lysolipids enriched in CPR bacteria.</title>
        <authorList>
            <person name="Probst A.J."/>
            <person name="Elling F.J."/>
            <person name="Castelle C.J."/>
            <person name="Zhu Q."/>
            <person name="Elvert M."/>
            <person name="Birarda G."/>
            <person name="Holman H.-Y."/>
            <person name="Lane K.R."/>
            <person name="Ladd B."/>
            <person name="Ryan M.C."/>
            <person name="Woyke T."/>
            <person name="Hinrichs K.-U."/>
            <person name="Banfield J.F."/>
        </authorList>
    </citation>
    <scope>NUCLEOTIDE SEQUENCE</scope>
    <source>
        <strain evidence="16">CG_2015-01_33_1645</strain>
        <strain evidence="17">CG_2015-04_33_537</strain>
    </source>
</reference>
<evidence type="ECO:0000256" key="10">
    <source>
        <dbReference type="ARBA" id="ARBA00022917"/>
    </source>
</evidence>
<dbReference type="GO" id="GO:0005737">
    <property type="term" value="C:cytoplasm"/>
    <property type="evidence" value="ECO:0007669"/>
    <property type="project" value="UniProtKB-SubCell"/>
</dbReference>
<evidence type="ECO:0000256" key="12">
    <source>
        <dbReference type="ARBA" id="ARBA00049515"/>
    </source>
</evidence>
<sequence length="656" mass="76247">MKILFIHADYIKIEVKKKAISDADEINAKNLEANECLVVWTTVEKDDEKNKDEILNKTIDNIKDVHSKVNAKSIVIYPYAHLSSDLASPKFAKTMLQAIYENLKEQNLDVIKAPFGYYKGFEIKCKGHPLSELSREIKVEEVGEKEKCVVDSVIKEGEKKITREGVIKEGEKKITREGVVKEIISEFFVLAPTGEEYEINMKNLKENLEKYEIFNKFPTLKKYMVAEELKNANASSVEPPSIKAMVHMELIDYEKASDSGNLRFYPKGNLIFDLLSDWAEEIALSRLGAMKIETPLIYDWSMPDIREQGQSFHERHYMVKIPDDENKEFVLRFAGDFGLFRIMKQVNMSYDQLPIRIYEFSKSFRYEKKGELSGLRRLRAFHMPDVHSFCRDIEQGWDEYENLYKNYADLANATGIEYAVVFRIVKEFYDKYKDRLINLLRYSDKPAFVEVLSSMKHYWAVKHEFQGIDSVDGNCQLSTVQLDVKDASLYGINFVSKDGKKKGCTICHSSVGSIERWMFEILENALKKEKPMLPLWLSPTQIRIVPVSKEFLNFSSEIAGEIEKSNIRADIDDRNETLSAKIRKAEREWVPYIVVIGERERESRKFSVRRREDNKNLNMEISELTEEIKSKTDNMPFRKSNLSKQLSKRPIFVGYT</sequence>
<evidence type="ECO:0000256" key="13">
    <source>
        <dbReference type="ARBA" id="ARBA00060816"/>
    </source>
</evidence>
<dbReference type="EMBL" id="JAACQH010000052">
    <property type="protein sequence ID" value="NCS91376.1"/>
    <property type="molecule type" value="Genomic_DNA"/>
</dbReference>
<evidence type="ECO:0000256" key="3">
    <source>
        <dbReference type="ARBA" id="ARBA00022490"/>
    </source>
</evidence>
<dbReference type="SUPFAM" id="SSF52954">
    <property type="entry name" value="Class II aaRS ABD-related"/>
    <property type="match status" value="1"/>
</dbReference>
<evidence type="ECO:0000259" key="15">
    <source>
        <dbReference type="PROSITE" id="PS50862"/>
    </source>
</evidence>
<dbReference type="PROSITE" id="PS50862">
    <property type="entry name" value="AA_TRNA_LIGASE_II"/>
    <property type="match status" value="1"/>
</dbReference>
<evidence type="ECO:0000313" key="17">
    <source>
        <dbReference type="EMBL" id="NCS91376.1"/>
    </source>
</evidence>
<evidence type="ECO:0000256" key="14">
    <source>
        <dbReference type="ARBA" id="ARBA00072786"/>
    </source>
</evidence>
<evidence type="ECO:0000256" key="1">
    <source>
        <dbReference type="ARBA" id="ARBA00004496"/>
    </source>
</evidence>
<dbReference type="InterPro" id="IPR023509">
    <property type="entry name" value="DTD-like_sf"/>
</dbReference>
<dbReference type="InterPro" id="IPR045864">
    <property type="entry name" value="aa-tRNA-synth_II/BPL/LPL"/>
</dbReference>
<comment type="caution">
    <text evidence="16">The sequence shown here is derived from an EMBL/GenBank/DDBJ whole genome shotgun (WGS) entry which is preliminary data.</text>
</comment>
<evidence type="ECO:0000256" key="7">
    <source>
        <dbReference type="ARBA" id="ARBA00022833"/>
    </source>
</evidence>
<dbReference type="InterPro" id="IPR002314">
    <property type="entry name" value="aa-tRNA-synt_IIb"/>
</dbReference>
<evidence type="ECO:0000256" key="11">
    <source>
        <dbReference type="ARBA" id="ARBA00023146"/>
    </source>
</evidence>